<keyword evidence="1" id="KW-1133">Transmembrane helix</keyword>
<proteinExistence type="predicted"/>
<reference evidence="3 5" key="2">
    <citation type="submission" date="2016-10" db="EMBL/GenBank/DDBJ databases">
        <authorList>
            <person name="Varghese N."/>
            <person name="Submissions S."/>
        </authorList>
    </citation>
    <scope>NUCLEOTIDE SEQUENCE [LARGE SCALE GENOMIC DNA]</scope>
    <source>
        <strain evidence="3 5">DSM 22150</strain>
    </source>
</reference>
<dbReference type="EMBL" id="FNYT01000024">
    <property type="protein sequence ID" value="SEJ74126.1"/>
    <property type="molecule type" value="Genomic_DNA"/>
</dbReference>
<feature type="transmembrane region" description="Helical" evidence="1">
    <location>
        <begin position="74"/>
        <end position="91"/>
    </location>
</feature>
<dbReference type="Pfam" id="PF12679">
    <property type="entry name" value="ABC2_membrane_2"/>
    <property type="match status" value="1"/>
</dbReference>
<feature type="transmembrane region" description="Helical" evidence="1">
    <location>
        <begin position="112"/>
        <end position="139"/>
    </location>
</feature>
<evidence type="ECO:0000256" key="1">
    <source>
        <dbReference type="SAM" id="Phobius"/>
    </source>
</evidence>
<keyword evidence="1" id="KW-0812">Transmembrane</keyword>
<feature type="transmembrane region" description="Helical" evidence="1">
    <location>
        <begin position="183"/>
        <end position="199"/>
    </location>
</feature>
<feature type="transmembrane region" description="Helical" evidence="1">
    <location>
        <begin position="21"/>
        <end position="42"/>
    </location>
</feature>
<dbReference type="Proteomes" id="UP000199280">
    <property type="component" value="Unassembled WGS sequence"/>
</dbReference>
<organism evidence="2 4">
    <name type="scientific">Trichococcus ilyis</name>
    <dbReference type="NCBI Taxonomy" id="640938"/>
    <lineage>
        <taxon>Bacteria</taxon>
        <taxon>Bacillati</taxon>
        <taxon>Bacillota</taxon>
        <taxon>Bacilli</taxon>
        <taxon>Lactobacillales</taxon>
        <taxon>Carnobacteriaceae</taxon>
        <taxon>Trichococcus</taxon>
    </lineage>
</organism>
<name>A0A143Z4W7_9LACT</name>
<dbReference type="PANTHER" id="PTHR37305">
    <property type="entry name" value="INTEGRAL MEMBRANE PROTEIN-RELATED"/>
    <property type="match status" value="1"/>
</dbReference>
<dbReference type="GO" id="GO:0140359">
    <property type="term" value="F:ABC-type transporter activity"/>
    <property type="evidence" value="ECO:0007669"/>
    <property type="project" value="InterPro"/>
</dbReference>
<gene>
    <name evidence="3" type="ORF">SAMN05216375_12426</name>
    <name evidence="2" type="ORF">TR210_2445</name>
</gene>
<sequence length="254" mass="28610">MRAYFAFTKKELTEYTRNFKLFLAITLFALFGIMNPLTAKFLPDLLANFMPKGITILIAEPTNLDSWMQFFKNGTQTGLFLIVILLSGMMAKEYEKGTLINMVTKGLPRRTILFAKFTGALLLWTVSYWLCFFITWGYTLYYFPDGTTENLALAVVSLYLFGILLIAVLLLGAVLFKNAYGPLLFTGAFLMVLFLWNLFPKASEWNPLVLASRNMDMLQRALLLADLQKALLTAALLTVSALLAAVKIFKKTGL</sequence>
<dbReference type="GO" id="GO:0005886">
    <property type="term" value="C:plasma membrane"/>
    <property type="evidence" value="ECO:0007669"/>
    <property type="project" value="UniProtKB-SubCell"/>
</dbReference>
<dbReference type="STRING" id="640938.TR210_2445"/>
<feature type="transmembrane region" description="Helical" evidence="1">
    <location>
        <begin position="151"/>
        <end position="176"/>
    </location>
</feature>
<evidence type="ECO:0000313" key="4">
    <source>
        <dbReference type="Proteomes" id="UP000076878"/>
    </source>
</evidence>
<dbReference type="RefSeq" id="WP_068624182.1">
    <property type="nucleotide sequence ID" value="NZ_FJNB01000022.1"/>
</dbReference>
<evidence type="ECO:0000313" key="5">
    <source>
        <dbReference type="Proteomes" id="UP000199280"/>
    </source>
</evidence>
<protein>
    <submittedName>
        <fullName evidence="3">ABC-2 type transport system permease protein</fullName>
    </submittedName>
</protein>
<keyword evidence="5" id="KW-1185">Reference proteome</keyword>
<dbReference type="PANTHER" id="PTHR37305:SF1">
    <property type="entry name" value="MEMBRANE PROTEIN"/>
    <property type="match status" value="1"/>
</dbReference>
<dbReference type="EMBL" id="FJNB01000022">
    <property type="protein sequence ID" value="CZR07481.1"/>
    <property type="molecule type" value="Genomic_DNA"/>
</dbReference>
<accession>A0A143Z4W7</accession>
<dbReference type="OrthoDB" id="4187110at2"/>
<reference evidence="2 4" key="1">
    <citation type="submission" date="2016-02" db="EMBL/GenBank/DDBJ databases">
        <authorList>
            <person name="Wen L."/>
            <person name="He K."/>
            <person name="Yang H."/>
        </authorList>
    </citation>
    <scope>NUCLEOTIDE SEQUENCE [LARGE SCALE GENOMIC DNA]</scope>
    <source>
        <strain evidence="2">Trichococcus_R210</strain>
    </source>
</reference>
<feature type="transmembrane region" description="Helical" evidence="1">
    <location>
        <begin position="230"/>
        <end position="249"/>
    </location>
</feature>
<dbReference type="AlphaFoldDB" id="A0A143Z4W7"/>
<evidence type="ECO:0000313" key="2">
    <source>
        <dbReference type="EMBL" id="CZR07481.1"/>
    </source>
</evidence>
<dbReference type="Proteomes" id="UP000076878">
    <property type="component" value="Unassembled WGS sequence"/>
</dbReference>
<evidence type="ECO:0000313" key="3">
    <source>
        <dbReference type="EMBL" id="SEJ74126.1"/>
    </source>
</evidence>
<keyword evidence="1" id="KW-0472">Membrane</keyword>